<dbReference type="PANTHER" id="PTHR10766">
    <property type="entry name" value="TRANSMEMBRANE 9 SUPERFAMILY PROTEIN"/>
    <property type="match status" value="1"/>
</dbReference>
<organism evidence="8 9">
    <name type="scientific">Didymodactylos carnosus</name>
    <dbReference type="NCBI Taxonomy" id="1234261"/>
    <lineage>
        <taxon>Eukaryota</taxon>
        <taxon>Metazoa</taxon>
        <taxon>Spiralia</taxon>
        <taxon>Gnathifera</taxon>
        <taxon>Rotifera</taxon>
        <taxon>Eurotatoria</taxon>
        <taxon>Bdelloidea</taxon>
        <taxon>Philodinida</taxon>
        <taxon>Philodinidae</taxon>
        <taxon>Didymodactylos</taxon>
    </lineage>
</organism>
<comment type="caution">
    <text evidence="7">Lacks conserved residue(s) required for the propagation of feature annotation.</text>
</comment>
<evidence type="ECO:0000256" key="4">
    <source>
        <dbReference type="ARBA" id="ARBA00022729"/>
    </source>
</evidence>
<evidence type="ECO:0000313" key="8">
    <source>
        <dbReference type="EMBL" id="CAF4533494.1"/>
    </source>
</evidence>
<keyword evidence="4" id="KW-0732">Signal</keyword>
<comment type="caution">
    <text evidence="8">The sequence shown here is derived from an EMBL/GenBank/DDBJ whole genome shotgun (WGS) entry which is preliminary data.</text>
</comment>
<name>A0A8S2Y4G5_9BILA</name>
<evidence type="ECO:0000256" key="2">
    <source>
        <dbReference type="ARBA" id="ARBA00005227"/>
    </source>
</evidence>
<feature type="transmembrane region" description="Helical" evidence="7">
    <location>
        <begin position="68"/>
        <end position="91"/>
    </location>
</feature>
<keyword evidence="5 7" id="KW-1133">Transmembrane helix</keyword>
<reference evidence="8" key="1">
    <citation type="submission" date="2021-02" db="EMBL/GenBank/DDBJ databases">
        <authorList>
            <person name="Nowell W R."/>
        </authorList>
    </citation>
    <scope>NUCLEOTIDE SEQUENCE</scope>
</reference>
<dbReference type="GO" id="GO:0016020">
    <property type="term" value="C:membrane"/>
    <property type="evidence" value="ECO:0007669"/>
    <property type="project" value="UniProtKB-SubCell"/>
</dbReference>
<feature type="transmembrane region" description="Helical" evidence="7">
    <location>
        <begin position="32"/>
        <end position="56"/>
    </location>
</feature>
<keyword evidence="3 7" id="KW-0812">Transmembrane</keyword>
<accession>A0A8S2Y4G5</accession>
<feature type="non-terminal residue" evidence="8">
    <location>
        <position position="1"/>
    </location>
</feature>
<comment type="subcellular location">
    <subcellularLocation>
        <location evidence="1">Membrane</location>
        <topology evidence="1">Multi-pass membrane protein</topology>
    </subcellularLocation>
</comment>
<dbReference type="EMBL" id="CAJOBA010104927">
    <property type="protein sequence ID" value="CAF4533494.1"/>
    <property type="molecule type" value="Genomic_DNA"/>
</dbReference>
<dbReference type="PANTHER" id="PTHR10766:SF176">
    <property type="entry name" value="TRANSMEMBRANE 9 SUPERFAMILY MEMBER"/>
    <property type="match status" value="1"/>
</dbReference>
<evidence type="ECO:0000256" key="6">
    <source>
        <dbReference type="ARBA" id="ARBA00023136"/>
    </source>
</evidence>
<evidence type="ECO:0000256" key="7">
    <source>
        <dbReference type="RuleBase" id="RU363079"/>
    </source>
</evidence>
<sequence length="106" mass="11891">AIVCYVLLGTPAGYTSARLYKSFGGENWKKNVLMTAFSCPGVIFGVFFILNIVLWFNGSSAAIPFTTFLALLALWFCVSTPLVFFGAYLGFKRPVYIYIYPLYFHS</sequence>
<dbReference type="AlphaFoldDB" id="A0A8S2Y4G5"/>
<evidence type="ECO:0000313" key="9">
    <source>
        <dbReference type="Proteomes" id="UP000682733"/>
    </source>
</evidence>
<dbReference type="InterPro" id="IPR004240">
    <property type="entry name" value="EMP70"/>
</dbReference>
<evidence type="ECO:0000256" key="5">
    <source>
        <dbReference type="ARBA" id="ARBA00022989"/>
    </source>
</evidence>
<protein>
    <recommendedName>
        <fullName evidence="7">Transmembrane 9 superfamily member</fullName>
    </recommendedName>
</protein>
<dbReference type="GO" id="GO:0072657">
    <property type="term" value="P:protein localization to membrane"/>
    <property type="evidence" value="ECO:0007669"/>
    <property type="project" value="TreeGrafter"/>
</dbReference>
<comment type="similarity">
    <text evidence="2 7">Belongs to the nonaspanin (TM9SF) (TC 9.A.2) family.</text>
</comment>
<dbReference type="Proteomes" id="UP000682733">
    <property type="component" value="Unassembled WGS sequence"/>
</dbReference>
<evidence type="ECO:0000256" key="1">
    <source>
        <dbReference type="ARBA" id="ARBA00004141"/>
    </source>
</evidence>
<proteinExistence type="inferred from homology"/>
<gene>
    <name evidence="8" type="ORF">TMI583_LOCUS49128</name>
</gene>
<keyword evidence="6 7" id="KW-0472">Membrane</keyword>
<evidence type="ECO:0000256" key="3">
    <source>
        <dbReference type="ARBA" id="ARBA00022692"/>
    </source>
</evidence>
<dbReference type="Pfam" id="PF02990">
    <property type="entry name" value="EMP70"/>
    <property type="match status" value="1"/>
</dbReference>